<evidence type="ECO:0000259" key="1">
    <source>
        <dbReference type="Pfam" id="PF12697"/>
    </source>
</evidence>
<dbReference type="Proteomes" id="UP001199816">
    <property type="component" value="Unassembled WGS sequence"/>
</dbReference>
<dbReference type="InterPro" id="IPR029058">
    <property type="entry name" value="AB_hydrolase_fold"/>
</dbReference>
<dbReference type="RefSeq" id="WP_231006958.1">
    <property type="nucleotide sequence ID" value="NZ_JAJNEC010000005.1"/>
</dbReference>
<dbReference type="EMBL" id="JAJNEC010000005">
    <property type="protein sequence ID" value="MCD2424749.1"/>
    <property type="molecule type" value="Genomic_DNA"/>
</dbReference>
<dbReference type="Gene3D" id="3.40.50.1820">
    <property type="entry name" value="alpha/beta hydrolase"/>
    <property type="match status" value="1"/>
</dbReference>
<dbReference type="SUPFAM" id="SSF53474">
    <property type="entry name" value="alpha/beta-Hydrolases"/>
    <property type="match status" value="1"/>
</dbReference>
<protein>
    <submittedName>
        <fullName evidence="2">Alpha/beta hydrolase</fullName>
    </submittedName>
</protein>
<dbReference type="GO" id="GO:0016787">
    <property type="term" value="F:hydrolase activity"/>
    <property type="evidence" value="ECO:0007669"/>
    <property type="project" value="UniProtKB-KW"/>
</dbReference>
<evidence type="ECO:0000313" key="3">
    <source>
        <dbReference type="Proteomes" id="UP001199816"/>
    </source>
</evidence>
<organism evidence="2 3">
    <name type="scientific">Niabella pedocola</name>
    <dbReference type="NCBI Taxonomy" id="1752077"/>
    <lineage>
        <taxon>Bacteria</taxon>
        <taxon>Pseudomonadati</taxon>
        <taxon>Bacteroidota</taxon>
        <taxon>Chitinophagia</taxon>
        <taxon>Chitinophagales</taxon>
        <taxon>Chitinophagaceae</taxon>
        <taxon>Niabella</taxon>
    </lineage>
</organism>
<sequence length="251" mass="28315">MVCLHGFNESAQAFSVLKNSANRYTILAIDAPFHGNTCWKEGLRFTPGQLHEIIQLLLSAESFNAAEPLILVGFSLGGRMCLSYYQLYPQSVQQLLLLAPDGLEMSFWYWCASHTLIGNRLFASTMKNPGWLIKFAGVLNKAGLINAGVKKFAVHYLHQPQVCKMLYTSWTAFRFFKPDIAQIKKTIAQRKTLVQLYFGKYDNVIPPAHGINFSAGIEERVQTMILEAGHRLLQNKEVHEILDPGHFNQAL</sequence>
<accession>A0ABS8PUJ8</accession>
<proteinExistence type="predicted"/>
<dbReference type="PRINTS" id="PR00111">
    <property type="entry name" value="ABHYDROLASE"/>
</dbReference>
<dbReference type="InterPro" id="IPR000073">
    <property type="entry name" value="AB_hydrolase_1"/>
</dbReference>
<dbReference type="Pfam" id="PF12697">
    <property type="entry name" value="Abhydrolase_6"/>
    <property type="match status" value="1"/>
</dbReference>
<evidence type="ECO:0000313" key="2">
    <source>
        <dbReference type="EMBL" id="MCD2424749.1"/>
    </source>
</evidence>
<name>A0ABS8PUJ8_9BACT</name>
<keyword evidence="2" id="KW-0378">Hydrolase</keyword>
<keyword evidence="3" id="KW-1185">Reference proteome</keyword>
<gene>
    <name evidence="2" type="ORF">LQ567_18345</name>
</gene>
<feature type="domain" description="AB hydrolase-1" evidence="1">
    <location>
        <begin position="2"/>
        <end position="233"/>
    </location>
</feature>
<reference evidence="2 3" key="1">
    <citation type="submission" date="2021-11" db="EMBL/GenBank/DDBJ databases">
        <title>Genomic of Niabella pedocola.</title>
        <authorList>
            <person name="Wu T."/>
        </authorList>
    </citation>
    <scope>NUCLEOTIDE SEQUENCE [LARGE SCALE GENOMIC DNA]</scope>
    <source>
        <strain evidence="2 3">JCM 31011</strain>
    </source>
</reference>
<comment type="caution">
    <text evidence="2">The sequence shown here is derived from an EMBL/GenBank/DDBJ whole genome shotgun (WGS) entry which is preliminary data.</text>
</comment>